<dbReference type="EMBL" id="HF935644">
    <property type="protein sequence ID" value="CCX31757.1"/>
    <property type="molecule type" value="Genomic_DNA"/>
</dbReference>
<keyword evidence="3" id="KW-1185">Reference proteome</keyword>
<dbReference type="Proteomes" id="UP000018144">
    <property type="component" value="Unassembled WGS sequence"/>
</dbReference>
<evidence type="ECO:0000256" key="1">
    <source>
        <dbReference type="SAM" id="MobiDB-lite"/>
    </source>
</evidence>
<reference evidence="2 3" key="1">
    <citation type="journal article" date="2013" name="PLoS Genet.">
        <title>The genome and development-dependent transcriptomes of Pyronema confluens: a window into fungal evolution.</title>
        <authorList>
            <person name="Traeger S."/>
            <person name="Altegoer F."/>
            <person name="Freitag M."/>
            <person name="Gabaldon T."/>
            <person name="Kempken F."/>
            <person name="Kumar A."/>
            <person name="Marcet-Houben M."/>
            <person name="Poggeler S."/>
            <person name="Stajich J.E."/>
            <person name="Nowrousian M."/>
        </authorList>
    </citation>
    <scope>NUCLEOTIDE SEQUENCE [LARGE SCALE GENOMIC DNA]</scope>
    <source>
        <strain evidence="3">CBS 100304</strain>
        <tissue evidence="2">Vegetative mycelium</tissue>
    </source>
</reference>
<evidence type="ECO:0000313" key="3">
    <source>
        <dbReference type="Proteomes" id="UP000018144"/>
    </source>
</evidence>
<evidence type="ECO:0000313" key="2">
    <source>
        <dbReference type="EMBL" id="CCX31757.1"/>
    </source>
</evidence>
<sequence length="458" mass="49395">MSSETPVSIPQLASATSKRSTSHVALTIKTTNLQPPISHNRSISNTLSIDSHDKTISGASTLVPNSPLFFTAEHKAFYNVEDISARISVLSLRDTVADIPPTPIGIAYNIALTPTESTTDIARLSATPPTVAEPASTTSEDTDLPDSSLHWSDAILPPPPHTSLINHAICPLSHIVEGTTILNNAHYTRIIRLHYQTVNQSLAQFLELRCGCLVDGPGDAVVDESALKSCACCSSNRPGRARSSQSGESAGSVAVGNEICRFVCSTMGCSALLRDGEIIKHRKVVHKQHLGRCGDQDHGEGKARIRFVAGSEANGRGKGGKKDLTGREGTEVTGLGIFADLGDGINTAGVKGLVELPGPPDQPEFAEYQPVEKIHYHLAGHIRPWGHSLGFEKAGKLKCGCIMKVEPHDTVNCRHCKELNLKRPLGNSFFGMHKAWLKRRWRKLVKKEGAKAWACELL</sequence>
<accession>U4LJM4</accession>
<dbReference type="AlphaFoldDB" id="U4LJM4"/>
<protein>
    <submittedName>
        <fullName evidence="2">Uncharacterized protein</fullName>
    </submittedName>
</protein>
<gene>
    <name evidence="2" type="ORF">PCON_11395</name>
</gene>
<dbReference type="OrthoDB" id="10384017at2759"/>
<name>U4LJM4_PYROM</name>
<proteinExistence type="predicted"/>
<organism evidence="2 3">
    <name type="scientific">Pyronema omphalodes (strain CBS 100304)</name>
    <name type="common">Pyronema confluens</name>
    <dbReference type="NCBI Taxonomy" id="1076935"/>
    <lineage>
        <taxon>Eukaryota</taxon>
        <taxon>Fungi</taxon>
        <taxon>Dikarya</taxon>
        <taxon>Ascomycota</taxon>
        <taxon>Pezizomycotina</taxon>
        <taxon>Pezizomycetes</taxon>
        <taxon>Pezizales</taxon>
        <taxon>Pyronemataceae</taxon>
        <taxon>Pyronema</taxon>
    </lineage>
</organism>
<feature type="region of interest" description="Disordered" evidence="1">
    <location>
        <begin position="126"/>
        <end position="145"/>
    </location>
</feature>